<dbReference type="InterPro" id="IPR002656">
    <property type="entry name" value="Acyl_transf_3_dom"/>
</dbReference>
<evidence type="ECO:0000256" key="5">
    <source>
        <dbReference type="ARBA" id="ARBA00022989"/>
    </source>
</evidence>
<gene>
    <name evidence="9" type="primary">Acey_s0002.g1038</name>
    <name evidence="9" type="synonym">Acey-nstp-1</name>
    <name evidence="9" type="ORF">Y032_0002g1038</name>
</gene>
<dbReference type="STRING" id="53326.A0A016VYK6"/>
<dbReference type="GO" id="GO:0016747">
    <property type="term" value="F:acyltransferase activity, transferring groups other than amino-acyl groups"/>
    <property type="evidence" value="ECO:0007669"/>
    <property type="project" value="InterPro"/>
</dbReference>
<evidence type="ECO:0000256" key="1">
    <source>
        <dbReference type="ARBA" id="ARBA00004141"/>
    </source>
</evidence>
<evidence type="ECO:0000256" key="6">
    <source>
        <dbReference type="ARBA" id="ARBA00023136"/>
    </source>
</evidence>
<evidence type="ECO:0000313" key="10">
    <source>
        <dbReference type="Proteomes" id="UP000024635"/>
    </source>
</evidence>
<accession>A0A016VYK6</accession>
<organism evidence="9 10">
    <name type="scientific">Ancylostoma ceylanicum</name>
    <dbReference type="NCBI Taxonomy" id="53326"/>
    <lineage>
        <taxon>Eukaryota</taxon>
        <taxon>Metazoa</taxon>
        <taxon>Ecdysozoa</taxon>
        <taxon>Nematoda</taxon>
        <taxon>Chromadorea</taxon>
        <taxon>Rhabditida</taxon>
        <taxon>Rhabditina</taxon>
        <taxon>Rhabditomorpha</taxon>
        <taxon>Strongyloidea</taxon>
        <taxon>Ancylostomatidae</taxon>
        <taxon>Ancylostomatinae</taxon>
        <taxon>Ancylostoma</taxon>
    </lineage>
</organism>
<keyword evidence="6 7" id="KW-0472">Membrane</keyword>
<keyword evidence="10" id="KW-1185">Reference proteome</keyword>
<name>A0A016VYK6_9BILA</name>
<comment type="similarity">
    <text evidence="2">Belongs to the nucleotide-sugar transporter family. SLC35B subfamily.</text>
</comment>
<feature type="transmembrane region" description="Helical" evidence="7">
    <location>
        <begin position="12"/>
        <end position="32"/>
    </location>
</feature>
<dbReference type="AlphaFoldDB" id="A0A016VYK6"/>
<feature type="domain" description="Acyltransferase 3" evidence="8">
    <location>
        <begin position="370"/>
        <end position="456"/>
    </location>
</feature>
<dbReference type="Pfam" id="PF08449">
    <property type="entry name" value="UAA"/>
    <property type="match status" value="1"/>
</dbReference>
<feature type="transmembrane region" description="Helical" evidence="7">
    <location>
        <begin position="225"/>
        <end position="245"/>
    </location>
</feature>
<protein>
    <recommendedName>
        <fullName evidence="8">Acyltransferase 3 domain-containing protein</fullName>
    </recommendedName>
</protein>
<feature type="transmembrane region" description="Helical" evidence="7">
    <location>
        <begin position="427"/>
        <end position="446"/>
    </location>
</feature>
<dbReference type="GO" id="GO:0005462">
    <property type="term" value="F:UDP-N-acetylglucosamine transmembrane transporter activity"/>
    <property type="evidence" value="ECO:0007669"/>
    <property type="project" value="TreeGrafter"/>
</dbReference>
<dbReference type="PANTHER" id="PTHR10778">
    <property type="entry name" value="SOLUTE CARRIER FAMILY 35 MEMBER B"/>
    <property type="match status" value="1"/>
</dbReference>
<evidence type="ECO:0000313" key="9">
    <source>
        <dbReference type="EMBL" id="EYC32674.1"/>
    </source>
</evidence>
<feature type="transmembrane region" description="Helical" evidence="7">
    <location>
        <begin position="399"/>
        <end position="415"/>
    </location>
</feature>
<dbReference type="Pfam" id="PF01757">
    <property type="entry name" value="Acyl_transf_3"/>
    <property type="match status" value="1"/>
</dbReference>
<keyword evidence="5 7" id="KW-1133">Transmembrane helix</keyword>
<evidence type="ECO:0000256" key="2">
    <source>
        <dbReference type="ARBA" id="ARBA00010694"/>
    </source>
</evidence>
<proteinExistence type="inferred from homology"/>
<feature type="transmembrane region" description="Helical" evidence="7">
    <location>
        <begin position="169"/>
        <end position="189"/>
    </location>
</feature>
<dbReference type="GO" id="GO:0000139">
    <property type="term" value="C:Golgi membrane"/>
    <property type="evidence" value="ECO:0007669"/>
    <property type="project" value="TreeGrafter"/>
</dbReference>
<comment type="caution">
    <text evidence="9">The sequence shown here is derived from an EMBL/GenBank/DDBJ whole genome shotgun (WGS) entry which is preliminary data.</text>
</comment>
<feature type="transmembrane region" description="Helical" evidence="7">
    <location>
        <begin position="295"/>
        <end position="314"/>
    </location>
</feature>
<keyword evidence="3" id="KW-0813">Transport</keyword>
<dbReference type="OrthoDB" id="999962at2759"/>
<sequence length="469" mass="52231">MSAYSSSHWPNFFIAAFYWLVRFSGLATPLPTLSYRAASIRNSLIICANYSFSLMLNHWSYLVLKLKPSVVLGPLPVLIYEVRQTEASEVLRNEFSMRCLDLVQFGQRPNFGVAASGQIWPPTHHSGHGGVPEYAPCAMLAQAVAGALAGCVGCQAGVEMLQKEVKDSLNLLTLATCVFVSLEGLIFHRMLRVKQEIPTRVYLKIVCIFFFVNFCNNYAIKCDVYFPLFIIFKSGSLLANIIFGYTLRGHSYTTREIFSVFIVTGGIVIFTLASYERKPSTSASALHFFGIPPFFIGVALLTVALMLSAYLGVCQEDMYREHGKHAKESMFMVTPSPSPRGCEKSLKGGLEQQCLLVAAQDEIDNGVVENGRWLHVMVVFLFIWAVTLSLIWLSLPSHILRFSITALTAALIYFGSLQQVPLLANDAIAYVGDISYALYLFHWPVYVMVKPYSLEQPVGERIDTRANDG</sequence>
<evidence type="ECO:0000256" key="3">
    <source>
        <dbReference type="ARBA" id="ARBA00022448"/>
    </source>
</evidence>
<keyword evidence="4 7" id="KW-0812">Transmembrane</keyword>
<feature type="transmembrane region" description="Helical" evidence="7">
    <location>
        <begin position="373"/>
        <end position="393"/>
    </location>
</feature>
<evidence type="ECO:0000259" key="8">
    <source>
        <dbReference type="Pfam" id="PF01757"/>
    </source>
</evidence>
<dbReference type="PANTHER" id="PTHR10778:SF16">
    <property type="entry name" value="UAA TRANSPORTER"/>
    <property type="match status" value="1"/>
</dbReference>
<evidence type="ECO:0000256" key="7">
    <source>
        <dbReference type="SAM" id="Phobius"/>
    </source>
</evidence>
<reference evidence="10" key="1">
    <citation type="journal article" date="2015" name="Nat. Genet.">
        <title>The genome and transcriptome of the zoonotic hookworm Ancylostoma ceylanicum identify infection-specific gene families.</title>
        <authorList>
            <person name="Schwarz E.M."/>
            <person name="Hu Y."/>
            <person name="Antoshechkin I."/>
            <person name="Miller M.M."/>
            <person name="Sternberg P.W."/>
            <person name="Aroian R.V."/>
        </authorList>
    </citation>
    <scope>NUCLEOTIDE SEQUENCE</scope>
    <source>
        <strain evidence="10">HY135</strain>
    </source>
</reference>
<dbReference type="EMBL" id="JARK01001338">
    <property type="protein sequence ID" value="EYC32674.1"/>
    <property type="molecule type" value="Genomic_DNA"/>
</dbReference>
<comment type="subcellular location">
    <subcellularLocation>
        <location evidence="1">Membrane</location>
        <topology evidence="1">Multi-pass membrane protein</topology>
    </subcellularLocation>
</comment>
<evidence type="ECO:0000256" key="4">
    <source>
        <dbReference type="ARBA" id="ARBA00022692"/>
    </source>
</evidence>
<dbReference type="GO" id="GO:0005789">
    <property type="term" value="C:endoplasmic reticulum membrane"/>
    <property type="evidence" value="ECO:0007669"/>
    <property type="project" value="TreeGrafter"/>
</dbReference>
<dbReference type="InterPro" id="IPR013657">
    <property type="entry name" value="SCL35B1-4/HUT1"/>
</dbReference>
<dbReference type="GO" id="GO:0005464">
    <property type="term" value="F:UDP-xylose transmembrane transporter activity"/>
    <property type="evidence" value="ECO:0007669"/>
    <property type="project" value="TreeGrafter"/>
</dbReference>
<dbReference type="Proteomes" id="UP000024635">
    <property type="component" value="Unassembled WGS sequence"/>
</dbReference>
<feature type="transmembrane region" description="Helical" evidence="7">
    <location>
        <begin position="201"/>
        <end position="219"/>
    </location>
</feature>
<feature type="transmembrane region" description="Helical" evidence="7">
    <location>
        <begin position="257"/>
        <end position="275"/>
    </location>
</feature>